<gene>
    <name evidence="2" type="ORF">ZHAS_00003538</name>
</gene>
<evidence type="ECO:0000313" key="3">
    <source>
        <dbReference type="EnsemblMetazoa" id="ASIC003538-PA"/>
    </source>
</evidence>
<reference evidence="2 4" key="1">
    <citation type="journal article" date="2014" name="BMC Genomics">
        <title>Genome sequence of Anopheles sinensis provides insight into genetics basis of mosquito competence for malaria parasites.</title>
        <authorList>
            <person name="Zhou D."/>
            <person name="Zhang D."/>
            <person name="Ding G."/>
            <person name="Shi L."/>
            <person name="Hou Q."/>
            <person name="Ye Y."/>
            <person name="Xu Y."/>
            <person name="Zhou H."/>
            <person name="Xiong C."/>
            <person name="Li S."/>
            <person name="Yu J."/>
            <person name="Hong S."/>
            <person name="Yu X."/>
            <person name="Zou P."/>
            <person name="Chen C."/>
            <person name="Chang X."/>
            <person name="Wang W."/>
            <person name="Lv Y."/>
            <person name="Sun Y."/>
            <person name="Ma L."/>
            <person name="Shen B."/>
            <person name="Zhu C."/>
        </authorList>
    </citation>
    <scope>NUCLEOTIDE SEQUENCE [LARGE SCALE GENOMIC DNA]</scope>
</reference>
<dbReference type="VEuPathDB" id="VectorBase:ASIC003538"/>
<keyword evidence="4" id="KW-1185">Reference proteome</keyword>
<proteinExistence type="predicted"/>
<evidence type="ECO:0000313" key="2">
    <source>
        <dbReference type="EMBL" id="KFB36376.1"/>
    </source>
</evidence>
<dbReference type="EMBL" id="ATLV01012278">
    <property type="status" value="NOT_ANNOTATED_CDS"/>
    <property type="molecule type" value="Genomic_DNA"/>
</dbReference>
<evidence type="ECO:0000256" key="1">
    <source>
        <dbReference type="SAM" id="MobiDB-lite"/>
    </source>
</evidence>
<protein>
    <submittedName>
        <fullName evidence="2 3">Uncharacterized protein</fullName>
    </submittedName>
</protein>
<feature type="region of interest" description="Disordered" evidence="1">
    <location>
        <begin position="1"/>
        <end position="24"/>
    </location>
</feature>
<evidence type="ECO:0000313" key="4">
    <source>
        <dbReference type="Proteomes" id="UP000030765"/>
    </source>
</evidence>
<dbReference type="AlphaFoldDB" id="A0A084VEI2"/>
<dbReference type="Proteomes" id="UP000030765">
    <property type="component" value="Unassembled WGS sequence"/>
</dbReference>
<sequence>MEDTWQKAQFARKNVTRTSRTRSAKAGALLCREGESFFHRARKTENACERDFNRGERAPGDEPHATP</sequence>
<name>A0A084VEI2_ANOSI</name>
<organism evidence="2">
    <name type="scientific">Anopheles sinensis</name>
    <name type="common">Mosquito</name>
    <dbReference type="NCBI Taxonomy" id="74873"/>
    <lineage>
        <taxon>Eukaryota</taxon>
        <taxon>Metazoa</taxon>
        <taxon>Ecdysozoa</taxon>
        <taxon>Arthropoda</taxon>
        <taxon>Hexapoda</taxon>
        <taxon>Insecta</taxon>
        <taxon>Pterygota</taxon>
        <taxon>Neoptera</taxon>
        <taxon>Endopterygota</taxon>
        <taxon>Diptera</taxon>
        <taxon>Nematocera</taxon>
        <taxon>Culicoidea</taxon>
        <taxon>Culicidae</taxon>
        <taxon>Anophelinae</taxon>
        <taxon>Anopheles</taxon>
    </lineage>
</organism>
<dbReference type="EMBL" id="KE524778">
    <property type="protein sequence ID" value="KFB36376.1"/>
    <property type="molecule type" value="Genomic_DNA"/>
</dbReference>
<reference evidence="3" key="2">
    <citation type="submission" date="2020-05" db="UniProtKB">
        <authorList>
            <consortium name="EnsemblMetazoa"/>
        </authorList>
    </citation>
    <scope>IDENTIFICATION</scope>
</reference>
<accession>A0A084VEI2</accession>
<dbReference type="EnsemblMetazoa" id="ASIC003538-RA">
    <property type="protein sequence ID" value="ASIC003538-PA"/>
    <property type="gene ID" value="ASIC003538"/>
</dbReference>